<dbReference type="Pfam" id="PF23055">
    <property type="entry name" value="DUF7041"/>
    <property type="match status" value="1"/>
</dbReference>
<evidence type="ECO:0000256" key="1">
    <source>
        <dbReference type="SAM" id="MobiDB-lite"/>
    </source>
</evidence>
<reference evidence="5" key="1">
    <citation type="submission" date="2016-06" db="UniProtKB">
        <authorList>
            <consortium name="WormBaseParasite"/>
        </authorList>
    </citation>
    <scope>IDENTIFICATION</scope>
</reference>
<accession>A0A183A9I5</accession>
<sequence>MFNPYTEGKEHSTSAPGDETSVLGLQARIPELIPEDPEFWLAQVEAQFKLARVTNQLAKFTQLVGYLPRSMAPGLRDIVCNPPADRPYDALRDAILGRFGMPVECHLKQLLGGLRLGDNGLDTPTNLLSYMQGQAASLNIDENILRLSWLQALSKSLSSILQYFGQRYTLTELAEMADRVYADQLSVHTLTQPAHPPPSSENAELVACVKALVAQVQALTISRDRPRQRRRSRSNYPGTLVLVRRRTVFVGITVVTVTPPKGVSNHAPIRRGRETSQPAGPGDDRVRLATTKSPVFRLRSNNRDTLPGRHRRTGQCGTPSPH</sequence>
<organism evidence="5">
    <name type="scientific">Echinostoma caproni</name>
    <dbReference type="NCBI Taxonomy" id="27848"/>
    <lineage>
        <taxon>Eukaryota</taxon>
        <taxon>Metazoa</taxon>
        <taxon>Spiralia</taxon>
        <taxon>Lophotrochozoa</taxon>
        <taxon>Platyhelminthes</taxon>
        <taxon>Trematoda</taxon>
        <taxon>Digenea</taxon>
        <taxon>Plagiorchiida</taxon>
        <taxon>Echinostomata</taxon>
        <taxon>Echinostomatoidea</taxon>
        <taxon>Echinostomatidae</taxon>
        <taxon>Echinostoma</taxon>
    </lineage>
</organism>
<name>A0A183A9I5_9TREM</name>
<feature type="region of interest" description="Disordered" evidence="1">
    <location>
        <begin position="299"/>
        <end position="322"/>
    </location>
</feature>
<dbReference type="InterPro" id="IPR055469">
    <property type="entry name" value="DUF7041"/>
</dbReference>
<dbReference type="PANTHER" id="PTHR33327:SF3">
    <property type="entry name" value="RNA-DIRECTED DNA POLYMERASE"/>
    <property type="match status" value="1"/>
</dbReference>
<evidence type="ECO:0000313" key="3">
    <source>
        <dbReference type="EMBL" id="VDP70057.1"/>
    </source>
</evidence>
<reference evidence="3 4" key="2">
    <citation type="submission" date="2018-11" db="EMBL/GenBank/DDBJ databases">
        <authorList>
            <consortium name="Pathogen Informatics"/>
        </authorList>
    </citation>
    <scope>NUCLEOTIDE SEQUENCE [LARGE SCALE GENOMIC DNA]</scope>
    <source>
        <strain evidence="3 4">Egypt</strain>
    </source>
</reference>
<proteinExistence type="predicted"/>
<evidence type="ECO:0000313" key="4">
    <source>
        <dbReference type="Proteomes" id="UP000272942"/>
    </source>
</evidence>
<evidence type="ECO:0000313" key="5">
    <source>
        <dbReference type="WBParaSite" id="ECPE_0000362301-mRNA-1"/>
    </source>
</evidence>
<evidence type="ECO:0000259" key="2">
    <source>
        <dbReference type="Pfam" id="PF23055"/>
    </source>
</evidence>
<feature type="region of interest" description="Disordered" evidence="1">
    <location>
        <begin position="260"/>
        <end position="287"/>
    </location>
</feature>
<dbReference type="OrthoDB" id="7761271at2759"/>
<dbReference type="EMBL" id="UZAN01040557">
    <property type="protein sequence ID" value="VDP70057.1"/>
    <property type="molecule type" value="Genomic_DNA"/>
</dbReference>
<feature type="domain" description="DUF7041" evidence="2">
    <location>
        <begin position="29"/>
        <end position="111"/>
    </location>
</feature>
<dbReference type="AlphaFoldDB" id="A0A183A9I5"/>
<dbReference type="WBParaSite" id="ECPE_0000362301-mRNA-1">
    <property type="protein sequence ID" value="ECPE_0000362301-mRNA-1"/>
    <property type="gene ID" value="ECPE_0000362301"/>
</dbReference>
<gene>
    <name evidence="3" type="ORF">ECPE_LOCUS3620</name>
</gene>
<keyword evidence="4" id="KW-1185">Reference proteome</keyword>
<protein>
    <recommendedName>
        <fullName evidence="2">DUF7041 domain-containing protein</fullName>
    </recommendedName>
</protein>
<dbReference type="PANTHER" id="PTHR33327">
    <property type="entry name" value="ENDONUCLEASE"/>
    <property type="match status" value="1"/>
</dbReference>
<dbReference type="Proteomes" id="UP000272942">
    <property type="component" value="Unassembled WGS sequence"/>
</dbReference>
<feature type="region of interest" description="Disordered" evidence="1">
    <location>
        <begin position="1"/>
        <end position="20"/>
    </location>
</feature>